<keyword evidence="4" id="KW-0067">ATP-binding</keyword>
<dbReference type="InterPro" id="IPR007371">
    <property type="entry name" value="TPK_catalytic"/>
</dbReference>
<keyword evidence="1 7" id="KW-0808">Transferase</keyword>
<dbReference type="EC" id="2.7.6.2" evidence="5"/>
<gene>
    <name evidence="7" type="ORF">DXB31_06645</name>
</gene>
<protein>
    <recommendedName>
        <fullName evidence="5">Thiamine diphosphokinase</fullName>
        <ecNumber evidence="5">2.7.6.2</ecNumber>
    </recommendedName>
</protein>
<dbReference type="AlphaFoldDB" id="A0A3E5FQA0"/>
<sequence>MKIGICSAMAKEIDISLDYIGVDRGIEVLIDQGIKPIYAIGDFDSIRDENLLSNLKIERLPTRKDVTDTHAALEYVIDKGYDEVDIYGVTGGRLDHFFGAMCLLEKYSDIKIRIIDNQNIIELLKPGRHKVYGDEYKYFSLFACNGSYIDIKHAQYQLDNYYLKHDDPLCVSNQVIDGFAYIKNSENVILIRTKDTYK</sequence>
<dbReference type="GeneID" id="94016579"/>
<evidence type="ECO:0000256" key="5">
    <source>
        <dbReference type="NCBIfam" id="TIGR01378"/>
    </source>
</evidence>
<comment type="caution">
    <text evidence="7">The sequence shown here is derived from an EMBL/GenBank/DDBJ whole genome shotgun (WGS) entry which is preliminary data.</text>
</comment>
<dbReference type="GO" id="GO:0005524">
    <property type="term" value="F:ATP binding"/>
    <property type="evidence" value="ECO:0007669"/>
    <property type="project" value="UniProtKB-KW"/>
</dbReference>
<dbReference type="CDD" id="cd07995">
    <property type="entry name" value="TPK"/>
    <property type="match status" value="1"/>
</dbReference>
<dbReference type="SUPFAM" id="SSF63999">
    <property type="entry name" value="Thiamin pyrophosphokinase, catalytic domain"/>
    <property type="match status" value="1"/>
</dbReference>
<dbReference type="InterPro" id="IPR006282">
    <property type="entry name" value="Thi_PPkinase"/>
</dbReference>
<evidence type="ECO:0000313" key="8">
    <source>
        <dbReference type="Proteomes" id="UP000261087"/>
    </source>
</evidence>
<keyword evidence="3 7" id="KW-0418">Kinase</keyword>
<dbReference type="Pfam" id="PF04265">
    <property type="entry name" value="TPK_B1_binding"/>
    <property type="match status" value="1"/>
</dbReference>
<keyword evidence="2" id="KW-0547">Nucleotide-binding</keyword>
<dbReference type="PANTHER" id="PTHR41299:SF1">
    <property type="entry name" value="THIAMINE PYROPHOSPHOKINASE"/>
    <property type="match status" value="1"/>
</dbReference>
<name>A0A3E5FQA0_9FIRM</name>
<dbReference type="InterPro" id="IPR007373">
    <property type="entry name" value="Thiamin_PyroPKinase_B1-bd"/>
</dbReference>
<evidence type="ECO:0000256" key="2">
    <source>
        <dbReference type="ARBA" id="ARBA00022741"/>
    </source>
</evidence>
<dbReference type="InterPro" id="IPR053149">
    <property type="entry name" value="TPK"/>
</dbReference>
<dbReference type="GO" id="GO:0009229">
    <property type="term" value="P:thiamine diphosphate biosynthetic process"/>
    <property type="evidence" value="ECO:0007669"/>
    <property type="project" value="InterPro"/>
</dbReference>
<dbReference type="GO" id="GO:0004788">
    <property type="term" value="F:thiamine diphosphokinase activity"/>
    <property type="evidence" value="ECO:0007669"/>
    <property type="project" value="UniProtKB-UniRule"/>
</dbReference>
<dbReference type="InterPro" id="IPR036759">
    <property type="entry name" value="TPK_catalytic_sf"/>
</dbReference>
<dbReference type="NCBIfam" id="TIGR01378">
    <property type="entry name" value="thi_PPkinase"/>
    <property type="match status" value="1"/>
</dbReference>
<evidence type="ECO:0000313" key="7">
    <source>
        <dbReference type="EMBL" id="RGO09856.1"/>
    </source>
</evidence>
<evidence type="ECO:0000256" key="3">
    <source>
        <dbReference type="ARBA" id="ARBA00022777"/>
    </source>
</evidence>
<accession>A0A3E5FQA0</accession>
<organism evidence="7 8">
    <name type="scientific">Thomasclavelia spiroformis</name>
    <dbReference type="NCBI Taxonomy" id="29348"/>
    <lineage>
        <taxon>Bacteria</taxon>
        <taxon>Bacillati</taxon>
        <taxon>Bacillota</taxon>
        <taxon>Erysipelotrichia</taxon>
        <taxon>Erysipelotrichales</taxon>
        <taxon>Coprobacillaceae</taxon>
        <taxon>Thomasclavelia</taxon>
    </lineage>
</organism>
<evidence type="ECO:0000256" key="1">
    <source>
        <dbReference type="ARBA" id="ARBA00022679"/>
    </source>
</evidence>
<dbReference type="EMBL" id="QSVF01000013">
    <property type="protein sequence ID" value="RGO09856.1"/>
    <property type="molecule type" value="Genomic_DNA"/>
</dbReference>
<dbReference type="GO" id="GO:0006772">
    <property type="term" value="P:thiamine metabolic process"/>
    <property type="evidence" value="ECO:0007669"/>
    <property type="project" value="UniProtKB-UniRule"/>
</dbReference>
<dbReference type="Pfam" id="PF04263">
    <property type="entry name" value="TPK_catalytic"/>
    <property type="match status" value="1"/>
</dbReference>
<dbReference type="GO" id="GO:0016301">
    <property type="term" value="F:kinase activity"/>
    <property type="evidence" value="ECO:0007669"/>
    <property type="project" value="UniProtKB-KW"/>
</dbReference>
<dbReference type="GO" id="GO:0030975">
    <property type="term" value="F:thiamine binding"/>
    <property type="evidence" value="ECO:0007669"/>
    <property type="project" value="InterPro"/>
</dbReference>
<proteinExistence type="predicted"/>
<dbReference type="SMART" id="SM00983">
    <property type="entry name" value="TPK_B1_binding"/>
    <property type="match status" value="1"/>
</dbReference>
<dbReference type="RefSeq" id="WP_004609007.1">
    <property type="nucleotide sequence ID" value="NZ_CABKNM010000010.1"/>
</dbReference>
<dbReference type="Gene3D" id="3.40.50.10240">
    <property type="entry name" value="Thiamin pyrophosphokinase, catalytic domain"/>
    <property type="match status" value="1"/>
</dbReference>
<dbReference type="Proteomes" id="UP000261087">
    <property type="component" value="Unassembled WGS sequence"/>
</dbReference>
<reference evidence="7 8" key="1">
    <citation type="submission" date="2018-08" db="EMBL/GenBank/DDBJ databases">
        <title>A genome reference for cultivated species of the human gut microbiota.</title>
        <authorList>
            <person name="Zou Y."/>
            <person name="Xue W."/>
            <person name="Luo G."/>
        </authorList>
    </citation>
    <scope>NUCLEOTIDE SEQUENCE [LARGE SCALE GENOMIC DNA]</scope>
    <source>
        <strain evidence="7 8">OM02-6</strain>
    </source>
</reference>
<evidence type="ECO:0000256" key="4">
    <source>
        <dbReference type="ARBA" id="ARBA00022840"/>
    </source>
</evidence>
<dbReference type="PANTHER" id="PTHR41299">
    <property type="entry name" value="THIAMINE PYROPHOSPHOKINASE"/>
    <property type="match status" value="1"/>
</dbReference>
<evidence type="ECO:0000259" key="6">
    <source>
        <dbReference type="SMART" id="SM00983"/>
    </source>
</evidence>
<feature type="domain" description="Thiamin pyrophosphokinase thiamin-binding" evidence="6">
    <location>
        <begin position="127"/>
        <end position="190"/>
    </location>
</feature>